<dbReference type="AlphaFoldDB" id="A0A151T1S9"/>
<evidence type="ECO:0000313" key="3">
    <source>
        <dbReference type="EMBL" id="KYP60979.1"/>
    </source>
</evidence>
<gene>
    <name evidence="3" type="ORF">KK1_023402</name>
</gene>
<organism evidence="3 4">
    <name type="scientific">Cajanus cajan</name>
    <name type="common">Pigeon pea</name>
    <name type="synonym">Cajanus indicus</name>
    <dbReference type="NCBI Taxonomy" id="3821"/>
    <lineage>
        <taxon>Eukaryota</taxon>
        <taxon>Viridiplantae</taxon>
        <taxon>Streptophyta</taxon>
        <taxon>Embryophyta</taxon>
        <taxon>Tracheophyta</taxon>
        <taxon>Spermatophyta</taxon>
        <taxon>Magnoliopsida</taxon>
        <taxon>eudicotyledons</taxon>
        <taxon>Gunneridae</taxon>
        <taxon>Pentapetalae</taxon>
        <taxon>rosids</taxon>
        <taxon>fabids</taxon>
        <taxon>Fabales</taxon>
        <taxon>Fabaceae</taxon>
        <taxon>Papilionoideae</taxon>
        <taxon>50 kb inversion clade</taxon>
        <taxon>NPAAA clade</taxon>
        <taxon>indigoferoid/millettioid clade</taxon>
        <taxon>Phaseoleae</taxon>
        <taxon>Cajanus</taxon>
    </lineage>
</organism>
<feature type="transmembrane region" description="Helical" evidence="1">
    <location>
        <begin position="163"/>
        <end position="187"/>
    </location>
</feature>
<dbReference type="EMBL" id="CM003611">
    <property type="protein sequence ID" value="KYP60979.1"/>
    <property type="molecule type" value="Genomic_DNA"/>
</dbReference>
<keyword evidence="4" id="KW-1185">Reference proteome</keyword>
<keyword evidence="1" id="KW-1133">Transmembrane helix</keyword>
<dbReference type="InterPro" id="IPR044730">
    <property type="entry name" value="RNase_H-like_dom_plant"/>
</dbReference>
<keyword evidence="1" id="KW-0472">Membrane</keyword>
<dbReference type="Pfam" id="PF13456">
    <property type="entry name" value="RVT_3"/>
    <property type="match status" value="1"/>
</dbReference>
<dbReference type="GO" id="GO:0004523">
    <property type="term" value="F:RNA-DNA hybrid ribonuclease activity"/>
    <property type="evidence" value="ECO:0007669"/>
    <property type="project" value="InterPro"/>
</dbReference>
<keyword evidence="1" id="KW-0812">Transmembrane</keyword>
<dbReference type="Proteomes" id="UP000075243">
    <property type="component" value="Chromosome 9"/>
</dbReference>
<protein>
    <recommendedName>
        <fullName evidence="2">RNase H type-1 domain-containing protein</fullName>
    </recommendedName>
</protein>
<evidence type="ECO:0000256" key="1">
    <source>
        <dbReference type="SAM" id="Phobius"/>
    </source>
</evidence>
<sequence>MGVSCIFPVLVQVLIHVDESALGSLDPTGYGGLCRDSSGRWQCGFYGDAGITDNLHAELRAIQDGLMIVWRRNFRNVICVYDSLHVVNLVLGSREPFHRYTTLVVEIKDLLGHEWRTSLMHSLREGNQCMNFLSKWGSNCKSKLVIINDMLVELRPLLQIVQVFFYLGEFSLFVSSPFTFCLFAMYYQKK</sequence>
<proteinExistence type="predicted"/>
<accession>A0A151T1S9</accession>
<dbReference type="InterPro" id="IPR053151">
    <property type="entry name" value="RNase_H-like"/>
</dbReference>
<reference evidence="3 4" key="1">
    <citation type="journal article" date="2012" name="Nat. Biotechnol.">
        <title>Draft genome sequence of pigeonpea (Cajanus cajan), an orphan legume crop of resource-poor farmers.</title>
        <authorList>
            <person name="Varshney R.K."/>
            <person name="Chen W."/>
            <person name="Li Y."/>
            <person name="Bharti A.K."/>
            <person name="Saxena R.K."/>
            <person name="Schlueter J.A."/>
            <person name="Donoghue M.T."/>
            <person name="Azam S."/>
            <person name="Fan G."/>
            <person name="Whaley A.M."/>
            <person name="Farmer A.D."/>
            <person name="Sheridan J."/>
            <person name="Iwata A."/>
            <person name="Tuteja R."/>
            <person name="Penmetsa R.V."/>
            <person name="Wu W."/>
            <person name="Upadhyaya H.D."/>
            <person name="Yang S.P."/>
            <person name="Shah T."/>
            <person name="Saxena K.B."/>
            <person name="Michael T."/>
            <person name="McCombie W.R."/>
            <person name="Yang B."/>
            <person name="Zhang G."/>
            <person name="Yang H."/>
            <person name="Wang J."/>
            <person name="Spillane C."/>
            <person name="Cook D.R."/>
            <person name="May G.D."/>
            <person name="Xu X."/>
            <person name="Jackson S.A."/>
        </authorList>
    </citation>
    <scope>NUCLEOTIDE SEQUENCE [LARGE SCALE GENOMIC DNA]</scope>
    <source>
        <strain evidence="4">cv. Asha</strain>
    </source>
</reference>
<dbReference type="PANTHER" id="PTHR47723:SF19">
    <property type="entry name" value="POLYNUCLEOTIDYL TRANSFERASE, RIBONUCLEASE H-LIKE SUPERFAMILY PROTEIN"/>
    <property type="match status" value="1"/>
</dbReference>
<dbReference type="CDD" id="cd06222">
    <property type="entry name" value="RNase_H_like"/>
    <property type="match status" value="1"/>
</dbReference>
<dbReference type="Gramene" id="C.cajan_22730.t">
    <property type="protein sequence ID" value="C.cajan_22730.t.cds1"/>
    <property type="gene ID" value="C.cajan_22730"/>
</dbReference>
<evidence type="ECO:0000313" key="4">
    <source>
        <dbReference type="Proteomes" id="UP000075243"/>
    </source>
</evidence>
<evidence type="ECO:0000259" key="2">
    <source>
        <dbReference type="Pfam" id="PF13456"/>
    </source>
</evidence>
<feature type="domain" description="RNase H type-1" evidence="2">
    <location>
        <begin position="27"/>
        <end position="136"/>
    </location>
</feature>
<dbReference type="InterPro" id="IPR012337">
    <property type="entry name" value="RNaseH-like_sf"/>
</dbReference>
<dbReference type="SUPFAM" id="SSF53098">
    <property type="entry name" value="Ribonuclease H-like"/>
    <property type="match status" value="1"/>
</dbReference>
<dbReference type="InterPro" id="IPR002156">
    <property type="entry name" value="RNaseH_domain"/>
</dbReference>
<dbReference type="Gene3D" id="3.30.420.10">
    <property type="entry name" value="Ribonuclease H-like superfamily/Ribonuclease H"/>
    <property type="match status" value="1"/>
</dbReference>
<dbReference type="InterPro" id="IPR036397">
    <property type="entry name" value="RNaseH_sf"/>
</dbReference>
<dbReference type="PANTHER" id="PTHR47723">
    <property type="entry name" value="OS05G0353850 PROTEIN"/>
    <property type="match status" value="1"/>
</dbReference>
<name>A0A151T1S9_CAJCA</name>
<dbReference type="GO" id="GO:0003676">
    <property type="term" value="F:nucleic acid binding"/>
    <property type="evidence" value="ECO:0007669"/>
    <property type="project" value="InterPro"/>
</dbReference>